<dbReference type="PROSITE" id="PS50914">
    <property type="entry name" value="BON"/>
    <property type="match status" value="2"/>
</dbReference>
<dbReference type="Pfam" id="PF04972">
    <property type="entry name" value="BON"/>
    <property type="match status" value="2"/>
</dbReference>
<keyword evidence="1 2" id="KW-0732">Signal</keyword>
<accession>A0A1G6BAW0</accession>
<feature type="signal peptide" evidence="2">
    <location>
        <begin position="1"/>
        <end position="28"/>
    </location>
</feature>
<gene>
    <name evidence="4" type="ORF">SAMN02927930_00665</name>
</gene>
<dbReference type="STRING" id="1159017.SAMN02927930_00665"/>
<dbReference type="NCBIfam" id="NF008247">
    <property type="entry name" value="PRK11023.1"/>
    <property type="match status" value="1"/>
</dbReference>
<dbReference type="PANTHER" id="PTHR34606:SF4">
    <property type="entry name" value="OUTER MEMBRANE LIPOPROTEIN DOLP"/>
    <property type="match status" value="1"/>
</dbReference>
<evidence type="ECO:0000256" key="1">
    <source>
        <dbReference type="ARBA" id="ARBA00022729"/>
    </source>
</evidence>
<dbReference type="InterPro" id="IPR014004">
    <property type="entry name" value="Transpt-assoc_nodulatn_dom_bac"/>
</dbReference>
<dbReference type="InterPro" id="IPR051686">
    <property type="entry name" value="Lipoprotein_DolP"/>
</dbReference>
<evidence type="ECO:0000313" key="5">
    <source>
        <dbReference type="Proteomes" id="UP000199626"/>
    </source>
</evidence>
<dbReference type="InterPro" id="IPR007055">
    <property type="entry name" value="BON_dom"/>
</dbReference>
<dbReference type="RefSeq" id="WP_176754901.1">
    <property type="nucleotide sequence ID" value="NZ_FMXN01000003.1"/>
</dbReference>
<sequence length="195" mass="21120">MMTHSRKFILSAVLSSAIVLGLSGCAAALVGATAVGISAATDTRSVGTQLDDQTIEIRTITALKGESRLENSRIKVTSFNRSILLLGQVSDSSMRDLATHLVRNVEGVQRVHNELQVAPVISFGQISKDTYITSKVKAKFVTDETVKAAEIKVVTENAEVALMGIVTREVADHAIEITRNTNDVKRVIDAFEIRR</sequence>
<keyword evidence="5" id="KW-1185">Reference proteome</keyword>
<feature type="domain" description="BON" evidence="3">
    <location>
        <begin position="128"/>
        <end position="195"/>
    </location>
</feature>
<feature type="domain" description="BON" evidence="3">
    <location>
        <begin position="51"/>
        <end position="119"/>
    </location>
</feature>
<dbReference type="EMBL" id="FMXN01000003">
    <property type="protein sequence ID" value="SDB17771.1"/>
    <property type="molecule type" value="Genomic_DNA"/>
</dbReference>
<reference evidence="5" key="1">
    <citation type="submission" date="2016-10" db="EMBL/GenBank/DDBJ databases">
        <authorList>
            <person name="Varghese N."/>
            <person name="Submissions S."/>
        </authorList>
    </citation>
    <scope>NUCLEOTIDE SEQUENCE [LARGE SCALE GENOMIC DNA]</scope>
    <source>
        <strain evidence="5">CGMCC 1.10824</strain>
    </source>
</reference>
<dbReference type="Proteomes" id="UP000199626">
    <property type="component" value="Unassembled WGS sequence"/>
</dbReference>
<organism evidence="4 5">
    <name type="scientific">Pseudidiomarina indica</name>
    <dbReference type="NCBI Taxonomy" id="1159017"/>
    <lineage>
        <taxon>Bacteria</taxon>
        <taxon>Pseudomonadati</taxon>
        <taxon>Pseudomonadota</taxon>
        <taxon>Gammaproteobacteria</taxon>
        <taxon>Alteromonadales</taxon>
        <taxon>Idiomarinaceae</taxon>
        <taxon>Pseudidiomarina</taxon>
    </lineage>
</organism>
<dbReference type="Gene3D" id="3.30.1340.30">
    <property type="match status" value="1"/>
</dbReference>
<dbReference type="PANTHER" id="PTHR34606">
    <property type="entry name" value="BON DOMAIN-CONTAINING PROTEIN"/>
    <property type="match status" value="1"/>
</dbReference>
<proteinExistence type="predicted"/>
<evidence type="ECO:0000259" key="3">
    <source>
        <dbReference type="PROSITE" id="PS50914"/>
    </source>
</evidence>
<dbReference type="PROSITE" id="PS51257">
    <property type="entry name" value="PROKAR_LIPOPROTEIN"/>
    <property type="match status" value="1"/>
</dbReference>
<evidence type="ECO:0000256" key="2">
    <source>
        <dbReference type="SAM" id="SignalP"/>
    </source>
</evidence>
<dbReference type="AlphaFoldDB" id="A0A1G6BAW0"/>
<protein>
    <submittedName>
        <fullName evidence="4">Osmotically-inducible protein OsmY, contains BON domain</fullName>
    </submittedName>
</protein>
<feature type="chain" id="PRO_5011740902" evidence="2">
    <location>
        <begin position="29"/>
        <end position="195"/>
    </location>
</feature>
<name>A0A1G6BAW0_9GAMM</name>
<evidence type="ECO:0000313" key="4">
    <source>
        <dbReference type="EMBL" id="SDB17771.1"/>
    </source>
</evidence>
<dbReference type="SMART" id="SM00749">
    <property type="entry name" value="BON"/>
    <property type="match status" value="2"/>
</dbReference>